<organism evidence="1">
    <name type="scientific">bioreactor metagenome</name>
    <dbReference type="NCBI Taxonomy" id="1076179"/>
    <lineage>
        <taxon>unclassified sequences</taxon>
        <taxon>metagenomes</taxon>
        <taxon>ecological metagenomes</taxon>
    </lineage>
</organism>
<dbReference type="EMBL" id="VSSQ01000234">
    <property type="protein sequence ID" value="MPL87184.1"/>
    <property type="molecule type" value="Genomic_DNA"/>
</dbReference>
<name>A0A644V766_9ZZZZ</name>
<sequence length="102" mass="11127">MKSLPLERKPSGKSTVMCGDKEVSVHSTCVFCANCAGIRVNRRVTPNPYAQAMRGSKGGLSLDEQLMDGMILFNTVIEDKNATDIECSDDAGTGYQPISRRR</sequence>
<dbReference type="AlphaFoldDB" id="A0A644V766"/>
<gene>
    <name evidence="1" type="ORF">SDC9_33178</name>
</gene>
<reference evidence="1" key="1">
    <citation type="submission" date="2019-08" db="EMBL/GenBank/DDBJ databases">
        <authorList>
            <person name="Kucharzyk K."/>
            <person name="Murdoch R.W."/>
            <person name="Higgins S."/>
            <person name="Loffler F."/>
        </authorList>
    </citation>
    <scope>NUCLEOTIDE SEQUENCE</scope>
</reference>
<protein>
    <submittedName>
        <fullName evidence="1">Uncharacterized protein</fullName>
    </submittedName>
</protein>
<accession>A0A644V766</accession>
<evidence type="ECO:0000313" key="1">
    <source>
        <dbReference type="EMBL" id="MPL87184.1"/>
    </source>
</evidence>
<proteinExistence type="predicted"/>
<comment type="caution">
    <text evidence="1">The sequence shown here is derived from an EMBL/GenBank/DDBJ whole genome shotgun (WGS) entry which is preliminary data.</text>
</comment>